<feature type="compositionally biased region" description="Polar residues" evidence="5">
    <location>
        <begin position="332"/>
        <end position="356"/>
    </location>
</feature>
<dbReference type="FunFam" id="4.10.1000.10:FF:000035">
    <property type="entry name" value="CCCH zinc finger protein, variant"/>
    <property type="match status" value="1"/>
</dbReference>
<dbReference type="EMBL" id="MU150297">
    <property type="protein sequence ID" value="KAF9460521.1"/>
    <property type="molecule type" value="Genomic_DNA"/>
</dbReference>
<dbReference type="InterPro" id="IPR036855">
    <property type="entry name" value="Znf_CCCH_sf"/>
</dbReference>
<dbReference type="SMART" id="SM00356">
    <property type="entry name" value="ZnF_C3H1"/>
    <property type="match status" value="4"/>
</dbReference>
<evidence type="ECO:0000313" key="8">
    <source>
        <dbReference type="Proteomes" id="UP000807353"/>
    </source>
</evidence>
<gene>
    <name evidence="7" type="ORF">BDZ94DRAFT_1291122</name>
</gene>
<keyword evidence="1 4" id="KW-0479">Metal-binding</keyword>
<dbReference type="GO" id="GO:0005634">
    <property type="term" value="C:nucleus"/>
    <property type="evidence" value="ECO:0007669"/>
    <property type="project" value="TreeGrafter"/>
</dbReference>
<dbReference type="Proteomes" id="UP000807353">
    <property type="component" value="Unassembled WGS sequence"/>
</dbReference>
<keyword evidence="3 4" id="KW-0862">Zinc</keyword>
<feature type="domain" description="C3H1-type" evidence="6">
    <location>
        <begin position="226"/>
        <end position="253"/>
    </location>
</feature>
<feature type="domain" description="C3H1-type" evidence="6">
    <location>
        <begin position="254"/>
        <end position="282"/>
    </location>
</feature>
<evidence type="ECO:0000313" key="7">
    <source>
        <dbReference type="EMBL" id="KAF9460521.1"/>
    </source>
</evidence>
<dbReference type="GO" id="GO:0008270">
    <property type="term" value="F:zinc ion binding"/>
    <property type="evidence" value="ECO:0007669"/>
    <property type="project" value="UniProtKB-KW"/>
</dbReference>
<dbReference type="OrthoDB" id="410307at2759"/>
<dbReference type="SUPFAM" id="SSF90229">
    <property type="entry name" value="CCCH zinc finger"/>
    <property type="match status" value="2"/>
</dbReference>
<feature type="region of interest" description="Disordered" evidence="5">
    <location>
        <begin position="308"/>
        <end position="407"/>
    </location>
</feature>
<feature type="zinc finger region" description="C3H1-type" evidence="4">
    <location>
        <begin position="170"/>
        <end position="198"/>
    </location>
</feature>
<feature type="compositionally biased region" description="Acidic residues" evidence="5">
    <location>
        <begin position="378"/>
        <end position="407"/>
    </location>
</feature>
<dbReference type="PROSITE" id="PS50103">
    <property type="entry name" value="ZF_C3H1"/>
    <property type="match status" value="4"/>
</dbReference>
<dbReference type="InterPro" id="IPR000571">
    <property type="entry name" value="Znf_CCCH"/>
</dbReference>
<feature type="zinc finger region" description="C3H1-type" evidence="4">
    <location>
        <begin position="254"/>
        <end position="282"/>
    </location>
</feature>
<evidence type="ECO:0000256" key="4">
    <source>
        <dbReference type="PROSITE-ProRule" id="PRU00723"/>
    </source>
</evidence>
<evidence type="ECO:0000256" key="5">
    <source>
        <dbReference type="SAM" id="MobiDB-lite"/>
    </source>
</evidence>
<keyword evidence="8" id="KW-1185">Reference proteome</keyword>
<proteinExistence type="predicted"/>
<dbReference type="Gene3D" id="4.10.1000.10">
    <property type="entry name" value="Zinc finger, CCCH-type"/>
    <property type="match status" value="2"/>
</dbReference>
<sequence length="407" mass="44655">MASSSKSEAQLKSEIARLTASINQHKSGISVYPGQGLSTGRNNTYVNPNYKPVNKYIRPTTTVVSRTVPQPRQIQPPSTQVKDVVLNGVAFESSGRSLVRKDLPKSVSSAPVKSRPPHQAFFRKTGNLVPTTRVYKPKGSRRGGPTNRNLTLASTRSNYQARRAENKRLKYSDKPCPRFTTTGACTRGLTCFYQHDPSKIAICWNFLQGNCTNNANSCNLSHDPTPERTPLCLHFLNKGRCTRDKCPFPHVNVGARQGVCRDFAVLGYCEKGLDCDKQHVRECPDFAEKGACSTKGCKLPHVIRANRTRKPVTTSEVTPGQPPFSSGPMAASQLNGNSVSTNANGASTFEKQQSPHVTADQAVLGDEYISLTFHESESSEDESDDEDDDDSEGEEGDDPNEETMEPE</sequence>
<organism evidence="7 8">
    <name type="scientific">Collybia nuda</name>
    <dbReference type="NCBI Taxonomy" id="64659"/>
    <lineage>
        <taxon>Eukaryota</taxon>
        <taxon>Fungi</taxon>
        <taxon>Dikarya</taxon>
        <taxon>Basidiomycota</taxon>
        <taxon>Agaricomycotina</taxon>
        <taxon>Agaricomycetes</taxon>
        <taxon>Agaricomycetidae</taxon>
        <taxon>Agaricales</taxon>
        <taxon>Tricholomatineae</taxon>
        <taxon>Clitocybaceae</taxon>
        <taxon>Collybia</taxon>
    </lineage>
</organism>
<feature type="domain" description="C3H1-type" evidence="6">
    <location>
        <begin position="170"/>
        <end position="198"/>
    </location>
</feature>
<accession>A0A9P6CCD7</accession>
<evidence type="ECO:0000259" key="6">
    <source>
        <dbReference type="PROSITE" id="PS50103"/>
    </source>
</evidence>
<comment type="caution">
    <text evidence="7">The sequence shown here is derived from an EMBL/GenBank/DDBJ whole genome shotgun (WGS) entry which is preliminary data.</text>
</comment>
<dbReference type="AlphaFoldDB" id="A0A9P6CCD7"/>
<reference evidence="7" key="1">
    <citation type="submission" date="2020-11" db="EMBL/GenBank/DDBJ databases">
        <authorList>
            <consortium name="DOE Joint Genome Institute"/>
            <person name="Ahrendt S."/>
            <person name="Riley R."/>
            <person name="Andreopoulos W."/>
            <person name="Labutti K."/>
            <person name="Pangilinan J."/>
            <person name="Ruiz-Duenas F.J."/>
            <person name="Barrasa J.M."/>
            <person name="Sanchez-Garcia M."/>
            <person name="Camarero S."/>
            <person name="Miyauchi S."/>
            <person name="Serrano A."/>
            <person name="Linde D."/>
            <person name="Babiker R."/>
            <person name="Drula E."/>
            <person name="Ayuso-Fernandez I."/>
            <person name="Pacheco R."/>
            <person name="Padilla G."/>
            <person name="Ferreira P."/>
            <person name="Barriuso J."/>
            <person name="Kellner H."/>
            <person name="Castanera R."/>
            <person name="Alfaro M."/>
            <person name="Ramirez L."/>
            <person name="Pisabarro A.G."/>
            <person name="Kuo A."/>
            <person name="Tritt A."/>
            <person name="Lipzen A."/>
            <person name="He G."/>
            <person name="Yan M."/>
            <person name="Ng V."/>
            <person name="Cullen D."/>
            <person name="Martin F."/>
            <person name="Rosso M.-N."/>
            <person name="Henrissat B."/>
            <person name="Hibbett D."/>
            <person name="Martinez A.T."/>
            <person name="Grigoriev I.V."/>
        </authorList>
    </citation>
    <scope>NUCLEOTIDE SEQUENCE</scope>
    <source>
        <strain evidence="7">CBS 247.69</strain>
    </source>
</reference>
<feature type="zinc finger region" description="C3H1-type" evidence="4">
    <location>
        <begin position="226"/>
        <end position="253"/>
    </location>
</feature>
<dbReference type="PANTHER" id="PTHR46156">
    <property type="entry name" value="CCCH ZINGC FINGER"/>
    <property type="match status" value="1"/>
</dbReference>
<dbReference type="PANTHER" id="PTHR46156:SF1">
    <property type="entry name" value="ZINC FINGER CCCH DOMAIN-CONTAINING PROTEIN 3"/>
    <property type="match status" value="1"/>
</dbReference>
<feature type="zinc finger region" description="C3H1-type" evidence="4">
    <location>
        <begin position="202"/>
        <end position="225"/>
    </location>
</feature>
<feature type="domain" description="C3H1-type" evidence="6">
    <location>
        <begin position="202"/>
        <end position="225"/>
    </location>
</feature>
<evidence type="ECO:0000256" key="1">
    <source>
        <dbReference type="ARBA" id="ARBA00022723"/>
    </source>
</evidence>
<keyword evidence="2 4" id="KW-0863">Zinc-finger</keyword>
<evidence type="ECO:0000256" key="3">
    <source>
        <dbReference type="ARBA" id="ARBA00022833"/>
    </source>
</evidence>
<name>A0A9P6CCD7_9AGAR</name>
<evidence type="ECO:0000256" key="2">
    <source>
        <dbReference type="ARBA" id="ARBA00022771"/>
    </source>
</evidence>
<protein>
    <recommendedName>
        <fullName evidence="6">C3H1-type domain-containing protein</fullName>
    </recommendedName>
</protein>